<dbReference type="InterPro" id="IPR036388">
    <property type="entry name" value="WH-like_DNA-bd_sf"/>
</dbReference>
<dbReference type="PANTHER" id="PTHR43537">
    <property type="entry name" value="TRANSCRIPTIONAL REGULATOR, GNTR FAMILY"/>
    <property type="match status" value="1"/>
</dbReference>
<sequence>MTAPEDKSETVARPRGSGAQTIYERLRQSILELAIEPGSALDEVGLSEEFGMSRTPVREALVRLAAEGLVTTLPNRNTIVSPIDFTQLPVYFEALTLMYRVTTRSAAIHHTAEDLIAIRSQQAAFSEAVTRRDALGMIGANRDFHVAIAQAGGNPYFSGLFTRLLDEGRRILRLYYSSFDDRLPRQYVDEHEAIVDAIAARDPDLCEELGAVHGAQIVQQIQSYLVRTTASGIRLEDR</sequence>
<dbReference type="SMART" id="SM00345">
    <property type="entry name" value="HTH_GNTR"/>
    <property type="match status" value="1"/>
</dbReference>
<organism evidence="1 2">
    <name type="scientific">Paradevosia tibetensis</name>
    <dbReference type="NCBI Taxonomy" id="1447062"/>
    <lineage>
        <taxon>Bacteria</taxon>
        <taxon>Pseudomonadati</taxon>
        <taxon>Pseudomonadota</taxon>
        <taxon>Alphaproteobacteria</taxon>
        <taxon>Hyphomicrobiales</taxon>
        <taxon>Devosiaceae</taxon>
        <taxon>Paradevosia</taxon>
    </lineage>
</organism>
<dbReference type="SMART" id="SM00895">
    <property type="entry name" value="FCD"/>
    <property type="match status" value="1"/>
</dbReference>
<dbReference type="Pfam" id="PF07729">
    <property type="entry name" value="FCD"/>
    <property type="match status" value="1"/>
</dbReference>
<dbReference type="PROSITE" id="PS50949">
    <property type="entry name" value="HTH_GNTR"/>
    <property type="match status" value="1"/>
</dbReference>
<dbReference type="InterPro" id="IPR000524">
    <property type="entry name" value="Tscrpt_reg_HTH_GntR"/>
</dbReference>
<dbReference type="Gene3D" id="1.10.10.10">
    <property type="entry name" value="Winged helix-like DNA-binding domain superfamily/Winged helix DNA-binding domain"/>
    <property type="match status" value="1"/>
</dbReference>
<dbReference type="InterPro" id="IPR036390">
    <property type="entry name" value="WH_DNA-bd_sf"/>
</dbReference>
<dbReference type="Pfam" id="PF00392">
    <property type="entry name" value="GntR"/>
    <property type="match status" value="1"/>
</dbReference>
<dbReference type="InterPro" id="IPR011711">
    <property type="entry name" value="GntR_C"/>
</dbReference>
<dbReference type="KEGG" id="yti:FNA67_19630"/>
<reference evidence="1 2" key="1">
    <citation type="journal article" date="2015" name="Int. J. Syst. Evol. Microbiol.">
        <title>Youhaiella tibetensis gen. nov., sp. nov., isolated from subsurface sediment.</title>
        <authorList>
            <person name="Wang Y.X."/>
            <person name="Huang F.Q."/>
            <person name="Nogi Y."/>
            <person name="Pang S.J."/>
            <person name="Wang P.K."/>
            <person name="Lv J."/>
        </authorList>
    </citation>
    <scope>NUCLEOTIDE SEQUENCE [LARGE SCALE GENOMIC DNA]</scope>
    <source>
        <strain evidence="2">fig4</strain>
    </source>
</reference>
<dbReference type="GO" id="GO:0003700">
    <property type="term" value="F:DNA-binding transcription factor activity"/>
    <property type="evidence" value="ECO:0007669"/>
    <property type="project" value="InterPro"/>
</dbReference>
<dbReference type="InterPro" id="IPR008920">
    <property type="entry name" value="TF_FadR/GntR_C"/>
</dbReference>
<evidence type="ECO:0000313" key="2">
    <source>
        <dbReference type="Proteomes" id="UP000321062"/>
    </source>
</evidence>
<dbReference type="PRINTS" id="PR00035">
    <property type="entry name" value="HTHGNTR"/>
</dbReference>
<dbReference type="Proteomes" id="UP000321062">
    <property type="component" value="Chromosome"/>
</dbReference>
<dbReference type="SUPFAM" id="SSF48008">
    <property type="entry name" value="GntR ligand-binding domain-like"/>
    <property type="match status" value="1"/>
</dbReference>
<proteinExistence type="predicted"/>
<dbReference type="PANTHER" id="PTHR43537:SF45">
    <property type="entry name" value="GNTR FAMILY REGULATORY PROTEIN"/>
    <property type="match status" value="1"/>
</dbReference>
<dbReference type="AlphaFoldDB" id="A0A5B9DTJ6"/>
<dbReference type="EMBL" id="CP041690">
    <property type="protein sequence ID" value="QEE22235.1"/>
    <property type="molecule type" value="Genomic_DNA"/>
</dbReference>
<gene>
    <name evidence="1" type="ORF">FNA67_19630</name>
</gene>
<dbReference type="CDD" id="cd07377">
    <property type="entry name" value="WHTH_GntR"/>
    <property type="match status" value="1"/>
</dbReference>
<dbReference type="OrthoDB" id="7945678at2"/>
<dbReference type="RefSeq" id="WP_147657776.1">
    <property type="nucleotide sequence ID" value="NZ_BMFM01000001.1"/>
</dbReference>
<name>A0A5B9DTJ6_9HYPH</name>
<dbReference type="SUPFAM" id="SSF46785">
    <property type="entry name" value="Winged helix' DNA-binding domain"/>
    <property type="match status" value="1"/>
</dbReference>
<keyword evidence="2" id="KW-1185">Reference proteome</keyword>
<dbReference type="Gene3D" id="1.20.120.530">
    <property type="entry name" value="GntR ligand-binding domain-like"/>
    <property type="match status" value="1"/>
</dbReference>
<evidence type="ECO:0000313" key="1">
    <source>
        <dbReference type="EMBL" id="QEE22235.1"/>
    </source>
</evidence>
<accession>A0A5B9DTJ6</accession>
<protein>
    <submittedName>
        <fullName evidence="1">GntR family transcriptional regulator</fullName>
    </submittedName>
</protein>